<comment type="caution">
    <text evidence="2">The sequence shown here is derived from an EMBL/GenBank/DDBJ whole genome shotgun (WGS) entry which is preliminary data.</text>
</comment>
<dbReference type="AlphaFoldDB" id="A0A812NRI4"/>
<dbReference type="PANTHER" id="PTHR14958">
    <property type="entry name" value="POTASSIUM CHANNEL TETRAMERISATION DOMAIN CONTAINING PROTEIN"/>
    <property type="match status" value="1"/>
</dbReference>
<accession>A0A812NRI4</accession>
<dbReference type="InterPro" id="IPR003131">
    <property type="entry name" value="T1-type_BTB"/>
</dbReference>
<dbReference type="SUPFAM" id="SSF54695">
    <property type="entry name" value="POZ domain"/>
    <property type="match status" value="1"/>
</dbReference>
<dbReference type="Gene3D" id="3.30.710.10">
    <property type="entry name" value="Potassium Channel Kv1.1, Chain A"/>
    <property type="match status" value="1"/>
</dbReference>
<reference evidence="2" key="1">
    <citation type="submission" date="2021-02" db="EMBL/GenBank/DDBJ databases">
        <authorList>
            <person name="Dougan E. K."/>
            <person name="Rhodes N."/>
            <person name="Thang M."/>
            <person name="Chan C."/>
        </authorList>
    </citation>
    <scope>NUCLEOTIDE SEQUENCE</scope>
</reference>
<name>A0A812NRI4_9DINO</name>
<dbReference type="GO" id="GO:0005737">
    <property type="term" value="C:cytoplasm"/>
    <property type="evidence" value="ECO:0007669"/>
    <property type="project" value="TreeGrafter"/>
</dbReference>
<protein>
    <submittedName>
        <fullName evidence="2">Kctd9 protein</fullName>
    </submittedName>
</protein>
<evidence type="ECO:0000313" key="2">
    <source>
        <dbReference type="EMBL" id="CAE7328792.1"/>
    </source>
</evidence>
<proteinExistence type="predicted"/>
<dbReference type="Proteomes" id="UP000604046">
    <property type="component" value="Unassembled WGS sequence"/>
</dbReference>
<evidence type="ECO:0000313" key="3">
    <source>
        <dbReference type="Proteomes" id="UP000604046"/>
    </source>
</evidence>
<gene>
    <name evidence="2" type="primary">Kctd9</name>
    <name evidence="2" type="ORF">SNAT2548_LOCUS17211</name>
</gene>
<dbReference type="OrthoDB" id="2414723at2759"/>
<dbReference type="Pfam" id="PF02214">
    <property type="entry name" value="BTB_2"/>
    <property type="match status" value="1"/>
</dbReference>
<keyword evidence="3" id="KW-1185">Reference proteome</keyword>
<dbReference type="EMBL" id="CAJNDS010002103">
    <property type="protein sequence ID" value="CAE7328792.1"/>
    <property type="molecule type" value="Genomic_DNA"/>
</dbReference>
<feature type="domain" description="Potassium channel tetramerisation-type BTB" evidence="1">
    <location>
        <begin position="12"/>
        <end position="94"/>
    </location>
</feature>
<dbReference type="GO" id="GO:0043161">
    <property type="term" value="P:proteasome-mediated ubiquitin-dependent protein catabolic process"/>
    <property type="evidence" value="ECO:0007669"/>
    <property type="project" value="TreeGrafter"/>
</dbReference>
<evidence type="ECO:0000259" key="1">
    <source>
        <dbReference type="Pfam" id="PF02214"/>
    </source>
</evidence>
<dbReference type="InterPro" id="IPR011333">
    <property type="entry name" value="SKP1/BTB/POZ_sf"/>
</dbReference>
<dbReference type="GO" id="GO:0097602">
    <property type="term" value="F:cullin family protein binding"/>
    <property type="evidence" value="ECO:0007669"/>
    <property type="project" value="TreeGrafter"/>
</dbReference>
<organism evidence="2 3">
    <name type="scientific">Symbiodinium natans</name>
    <dbReference type="NCBI Taxonomy" id="878477"/>
    <lineage>
        <taxon>Eukaryota</taxon>
        <taxon>Sar</taxon>
        <taxon>Alveolata</taxon>
        <taxon>Dinophyceae</taxon>
        <taxon>Suessiales</taxon>
        <taxon>Symbiodiniaceae</taxon>
        <taxon>Symbiodinium</taxon>
    </lineage>
</organism>
<dbReference type="GO" id="GO:0051260">
    <property type="term" value="P:protein homooligomerization"/>
    <property type="evidence" value="ECO:0007669"/>
    <property type="project" value="InterPro"/>
</dbReference>
<dbReference type="GO" id="GO:0031463">
    <property type="term" value="C:Cul3-RING ubiquitin ligase complex"/>
    <property type="evidence" value="ECO:0007669"/>
    <property type="project" value="TreeGrafter"/>
</dbReference>
<sequence>MGGAQRRWSACGVRFSTTRSTLTSLPGTVLATMFAPGSQFSLHRDTEGAVLIDRDGRYFGVILNFLRHGTLVIDPGLAARGVYEESVFFGLDAIAAALSPPPPPAAAPSTSEFQMLIHVGRRPKPTKPYILHPKAH</sequence>
<dbReference type="PANTHER" id="PTHR14958:SF29">
    <property type="entry name" value="INSOMNIAC, ISOFORM B"/>
    <property type="match status" value="1"/>
</dbReference>